<dbReference type="EMBL" id="JAWQEG010002195">
    <property type="protein sequence ID" value="KAK3873711.1"/>
    <property type="molecule type" value="Genomic_DNA"/>
</dbReference>
<evidence type="ECO:0000313" key="3">
    <source>
        <dbReference type="EMBL" id="KAK3873711.1"/>
    </source>
</evidence>
<dbReference type="AlphaFoldDB" id="A0AAE1KF99"/>
<gene>
    <name evidence="3" type="ORF">Pcinc_021299</name>
</gene>
<feature type="region of interest" description="Disordered" evidence="1">
    <location>
        <begin position="224"/>
        <end position="284"/>
    </location>
</feature>
<dbReference type="SUPFAM" id="SSF49879">
    <property type="entry name" value="SMAD/FHA domain"/>
    <property type="match status" value="1"/>
</dbReference>
<dbReference type="GO" id="GO:0009791">
    <property type="term" value="P:post-embryonic development"/>
    <property type="evidence" value="ECO:0007669"/>
    <property type="project" value="UniProtKB-ARBA"/>
</dbReference>
<proteinExistence type="predicted"/>
<dbReference type="GO" id="GO:0006355">
    <property type="term" value="P:regulation of DNA-templated transcription"/>
    <property type="evidence" value="ECO:0007669"/>
    <property type="project" value="InterPro"/>
</dbReference>
<accession>A0AAE1KF99</accession>
<dbReference type="SMART" id="SM00524">
    <property type="entry name" value="DWB"/>
    <property type="match status" value="1"/>
</dbReference>
<reference evidence="3" key="1">
    <citation type="submission" date="2023-10" db="EMBL/GenBank/DDBJ databases">
        <title>Genome assemblies of two species of porcelain crab, Petrolisthes cinctipes and Petrolisthes manimaculis (Anomura: Porcellanidae).</title>
        <authorList>
            <person name="Angst P."/>
        </authorList>
    </citation>
    <scope>NUCLEOTIDE SEQUENCE</scope>
    <source>
        <strain evidence="3">PB745_01</strain>
        <tissue evidence="3">Gill</tissue>
    </source>
</reference>
<comment type="caution">
    <text evidence="3">The sequence shown here is derived from an EMBL/GenBank/DDBJ whole genome shotgun (WGS) entry which is preliminary data.</text>
</comment>
<dbReference type="PANTHER" id="PTHR22742">
    <property type="entry name" value="EXPANSION, ISOFORM A-RELATED"/>
    <property type="match status" value="1"/>
</dbReference>
<evidence type="ECO:0000259" key="2">
    <source>
        <dbReference type="PROSITE" id="PS51076"/>
    </source>
</evidence>
<dbReference type="InterPro" id="IPR017855">
    <property type="entry name" value="SMAD-like_dom_sf"/>
</dbReference>
<dbReference type="FunFam" id="2.60.200.10:FF:000006">
    <property type="entry name" value="Expansion, isoform A"/>
    <property type="match status" value="1"/>
</dbReference>
<feature type="compositionally biased region" description="Basic and acidic residues" evidence="1">
    <location>
        <begin position="252"/>
        <end position="265"/>
    </location>
</feature>
<organism evidence="3 4">
    <name type="scientific">Petrolisthes cinctipes</name>
    <name type="common">Flat porcelain crab</name>
    <dbReference type="NCBI Taxonomy" id="88211"/>
    <lineage>
        <taxon>Eukaryota</taxon>
        <taxon>Metazoa</taxon>
        <taxon>Ecdysozoa</taxon>
        <taxon>Arthropoda</taxon>
        <taxon>Crustacea</taxon>
        <taxon>Multicrustacea</taxon>
        <taxon>Malacostraca</taxon>
        <taxon>Eumalacostraca</taxon>
        <taxon>Eucarida</taxon>
        <taxon>Decapoda</taxon>
        <taxon>Pleocyemata</taxon>
        <taxon>Anomura</taxon>
        <taxon>Galatheoidea</taxon>
        <taxon>Porcellanidae</taxon>
        <taxon>Petrolisthes</taxon>
    </lineage>
</organism>
<feature type="compositionally biased region" description="Pro residues" evidence="1">
    <location>
        <begin position="266"/>
        <end position="275"/>
    </location>
</feature>
<feature type="domain" description="MH2" evidence="2">
    <location>
        <begin position="40"/>
        <end position="228"/>
    </location>
</feature>
<evidence type="ECO:0000256" key="1">
    <source>
        <dbReference type="SAM" id="MobiDB-lite"/>
    </source>
</evidence>
<dbReference type="Pfam" id="PF03166">
    <property type="entry name" value="MH2"/>
    <property type="match status" value="1"/>
</dbReference>
<keyword evidence="4" id="KW-1185">Reference proteome</keyword>
<feature type="region of interest" description="Disordered" evidence="1">
    <location>
        <begin position="326"/>
        <end position="347"/>
    </location>
</feature>
<sequence length="428" mass="48697">MFQKYSHSGIIDEEIVVLVGWKDHIQEVLMKWEQIDDEIWSKVIVCERNRRVAKAYARAPVLTINGSDDGFDGYRIGLCGFENPMRDPRSEDIRRHIGQGVKVKMDDQGNILIKRVSKAGVFVKVSSDDNAVSNDILKLPGCALETEKPVMLFDINKFQQNVKREMRRQYPDRSKLETQCVCVIAFVKNEPELLDSPIWVMIINIVAMDMLKSKFPPVKVVPNIRNRPRIPLPDEDPYSVAGSGASSGSSGGKDRGKDKPPKLPPRDSPGYPAPGPRANGKSDYDALDENAFRKLHNRNNNNKAKDRKYDDPYYCGLRARIPNFAQHKSKDKQEPPRAQYPVPAPLPMWHTRSYDSGMALMQQNQVQQNIHRLERNPCSWVPSIPGRNDSDFTESAYSHIYGRLPLPNRGYLPPPPPHPRAMYVGEWD</sequence>
<dbReference type="InterPro" id="IPR001132">
    <property type="entry name" value="SMAD_dom_Dwarfin-type"/>
</dbReference>
<dbReference type="GO" id="GO:0051239">
    <property type="term" value="P:regulation of multicellular organismal process"/>
    <property type="evidence" value="ECO:0007669"/>
    <property type="project" value="UniProtKB-ARBA"/>
</dbReference>
<dbReference type="GO" id="GO:0050793">
    <property type="term" value="P:regulation of developmental process"/>
    <property type="evidence" value="ECO:0007669"/>
    <property type="project" value="UniProtKB-ARBA"/>
</dbReference>
<name>A0AAE1KF99_PETCI</name>
<protein>
    <recommendedName>
        <fullName evidence="2">MH2 domain-containing protein</fullName>
    </recommendedName>
</protein>
<dbReference type="PANTHER" id="PTHR22742:SF2">
    <property type="entry name" value="EXPANSION, ISOFORM A-RELATED"/>
    <property type="match status" value="1"/>
</dbReference>
<dbReference type="InterPro" id="IPR008984">
    <property type="entry name" value="SMAD_FHA_dom_sf"/>
</dbReference>
<dbReference type="Gene3D" id="2.60.200.10">
    <property type="match status" value="1"/>
</dbReference>
<dbReference type="Proteomes" id="UP001286313">
    <property type="component" value="Unassembled WGS sequence"/>
</dbReference>
<evidence type="ECO:0000313" key="4">
    <source>
        <dbReference type="Proteomes" id="UP001286313"/>
    </source>
</evidence>
<dbReference type="PROSITE" id="PS51076">
    <property type="entry name" value="MH2"/>
    <property type="match status" value="1"/>
</dbReference>